<protein>
    <submittedName>
        <fullName evidence="1">Uncharacterized protein</fullName>
    </submittedName>
</protein>
<evidence type="ECO:0000313" key="1">
    <source>
        <dbReference type="EMBL" id="OPJ79125.1"/>
    </source>
</evidence>
<reference evidence="1 2" key="1">
    <citation type="submission" date="2016-02" db="EMBL/GenBank/DDBJ databases">
        <title>Band-tailed pigeon sequencing and assembly.</title>
        <authorList>
            <person name="Soares A.E."/>
            <person name="Novak B.J."/>
            <person name="Rice E.S."/>
            <person name="O'Connell B."/>
            <person name="Chang D."/>
            <person name="Weber S."/>
            <person name="Shapiro B."/>
        </authorList>
    </citation>
    <scope>NUCLEOTIDE SEQUENCE [LARGE SCALE GENOMIC DNA]</scope>
    <source>
        <strain evidence="1">BTP2013</strain>
        <tissue evidence="1">Blood</tissue>
    </source>
</reference>
<dbReference type="AlphaFoldDB" id="A0A1V4K440"/>
<comment type="caution">
    <text evidence="1">The sequence shown here is derived from an EMBL/GenBank/DDBJ whole genome shotgun (WGS) entry which is preliminary data.</text>
</comment>
<gene>
    <name evidence="1" type="ORF">AV530_005049</name>
</gene>
<keyword evidence="2" id="KW-1185">Reference proteome</keyword>
<proteinExistence type="predicted"/>
<accession>A0A1V4K440</accession>
<sequence>METEAHFQLSLLMDLQLIAQLCCTLVQFLLSYFKMQMEAACGQLLPYFYNNINKFEPGGNLFSIADNDGSQVSAIVRSFNSSHLTKSFGYTNNPVIPCHHCMVARTDSSARAATGPSSSFLLLFQAEKQQEKEGALQHKLFFLYPTTCSAEVEVQHVSWRCFNLRREQIHDREMNREATKENARVSLCVSSSTCHQPHLVYLPLKNEHHFTAEHFLQFLT</sequence>
<organism evidence="1 2">
    <name type="scientific">Patagioenas fasciata monilis</name>
    <dbReference type="NCBI Taxonomy" id="372326"/>
    <lineage>
        <taxon>Eukaryota</taxon>
        <taxon>Metazoa</taxon>
        <taxon>Chordata</taxon>
        <taxon>Craniata</taxon>
        <taxon>Vertebrata</taxon>
        <taxon>Euteleostomi</taxon>
        <taxon>Archelosauria</taxon>
        <taxon>Archosauria</taxon>
        <taxon>Dinosauria</taxon>
        <taxon>Saurischia</taxon>
        <taxon>Theropoda</taxon>
        <taxon>Coelurosauria</taxon>
        <taxon>Aves</taxon>
        <taxon>Neognathae</taxon>
        <taxon>Neoaves</taxon>
        <taxon>Columbimorphae</taxon>
        <taxon>Columbiformes</taxon>
        <taxon>Columbidae</taxon>
        <taxon>Patagioenas</taxon>
    </lineage>
</organism>
<evidence type="ECO:0000313" key="2">
    <source>
        <dbReference type="Proteomes" id="UP000190648"/>
    </source>
</evidence>
<dbReference type="EMBL" id="LSYS01004732">
    <property type="protein sequence ID" value="OPJ79125.1"/>
    <property type="molecule type" value="Genomic_DNA"/>
</dbReference>
<dbReference type="Proteomes" id="UP000190648">
    <property type="component" value="Unassembled WGS sequence"/>
</dbReference>
<name>A0A1V4K440_PATFA</name>